<dbReference type="EMBL" id="QEAS01000016">
    <property type="protein sequence ID" value="PWG79196.1"/>
    <property type="molecule type" value="Genomic_DNA"/>
</dbReference>
<name>A0A2U2PCS5_9SPHI</name>
<comment type="caution">
    <text evidence="1">The sequence shown here is derived from an EMBL/GenBank/DDBJ whole genome shotgun (WGS) entry which is preliminary data.</text>
</comment>
<evidence type="ECO:0000313" key="1">
    <source>
        <dbReference type="EMBL" id="PWG79196.1"/>
    </source>
</evidence>
<dbReference type="OrthoDB" id="944318at2"/>
<protein>
    <recommendedName>
        <fullName evidence="3">Transposase</fullName>
    </recommendedName>
</protein>
<gene>
    <name evidence="1" type="ORF">DDR33_18070</name>
</gene>
<dbReference type="AlphaFoldDB" id="A0A2U2PCS5"/>
<accession>A0A2U2PCS5</accession>
<reference evidence="1 2" key="1">
    <citation type="submission" date="2018-04" db="EMBL/GenBank/DDBJ databases">
        <title>Pedobacter chongqingensis sp. nov., isolated from a rottenly hemp rope.</title>
        <authorList>
            <person name="Cai Y."/>
        </authorList>
    </citation>
    <scope>NUCLEOTIDE SEQUENCE [LARGE SCALE GENOMIC DNA]</scope>
    <source>
        <strain evidence="1 2">FJ4-8</strain>
    </source>
</reference>
<evidence type="ECO:0008006" key="3">
    <source>
        <dbReference type="Google" id="ProtNLM"/>
    </source>
</evidence>
<sequence>MENIFALIVAACQKALLEGKVPEEELVEQRSMIARALLSGQRYDKDLIISFLGFLKNFIFIGNKEINRKFDTLIHEITGGTIDMGIIETLKLQERRQGLLEGERKGRLEGKQEANCEFVSNLISATKFDDNRIAALAAVPVDFVRKVRSEQANKK</sequence>
<dbReference type="Proteomes" id="UP000245647">
    <property type="component" value="Unassembled WGS sequence"/>
</dbReference>
<proteinExistence type="predicted"/>
<evidence type="ECO:0000313" key="2">
    <source>
        <dbReference type="Proteomes" id="UP000245647"/>
    </source>
</evidence>
<organism evidence="1 2">
    <name type="scientific">Pararcticibacter amylolyticus</name>
    <dbReference type="NCBI Taxonomy" id="2173175"/>
    <lineage>
        <taxon>Bacteria</taxon>
        <taxon>Pseudomonadati</taxon>
        <taxon>Bacteroidota</taxon>
        <taxon>Sphingobacteriia</taxon>
        <taxon>Sphingobacteriales</taxon>
        <taxon>Sphingobacteriaceae</taxon>
        <taxon>Pararcticibacter</taxon>
    </lineage>
</organism>
<keyword evidence="2" id="KW-1185">Reference proteome</keyword>
<dbReference type="RefSeq" id="WP_109417212.1">
    <property type="nucleotide sequence ID" value="NZ_QEAS01000016.1"/>
</dbReference>